<feature type="region of interest" description="Disordered" evidence="1">
    <location>
        <begin position="1"/>
        <end position="27"/>
    </location>
</feature>
<keyword evidence="3" id="KW-1185">Reference proteome</keyword>
<gene>
    <name evidence="2" type="ORF">FSP39_001227</name>
</gene>
<feature type="compositionally biased region" description="Basic and acidic residues" evidence="1">
    <location>
        <begin position="410"/>
        <end position="422"/>
    </location>
</feature>
<organism evidence="2 3">
    <name type="scientific">Pinctada imbricata</name>
    <name type="common">Atlantic pearl-oyster</name>
    <name type="synonym">Pinctada martensii</name>
    <dbReference type="NCBI Taxonomy" id="66713"/>
    <lineage>
        <taxon>Eukaryota</taxon>
        <taxon>Metazoa</taxon>
        <taxon>Spiralia</taxon>
        <taxon>Lophotrochozoa</taxon>
        <taxon>Mollusca</taxon>
        <taxon>Bivalvia</taxon>
        <taxon>Autobranchia</taxon>
        <taxon>Pteriomorphia</taxon>
        <taxon>Pterioida</taxon>
        <taxon>Pterioidea</taxon>
        <taxon>Pteriidae</taxon>
        <taxon>Pinctada</taxon>
    </lineage>
</organism>
<accession>A0AA88XKF2</accession>
<sequence length="536" mass="60475">MADTSDGHVLVAPYNRVEEGGNNGDNGTNLGGNDAFCVSTSGNAVAEALNCAYNLQNEEFVDLFTLTQSSTVSTANELDIEHEQTLPSQCSQNTVNARQNTILQQSDIAKLDSELCNIPRELYLHKLLQSSMNNESALFWYRNVLCSRAKSMEGCPQGNLINRKSTKKSTSAEKIARDCYIINSFICGDKSGIDEVFDKSKVNETPRVSQVELRVLTQSLLERVTSLEKARKEDEKVICDLRKEISSLKTQIKSMDENHEKNRNDTESRLVHQESFKKLMSDRVKDIEGLDHASYEQWVQKTEIELKRLSQVCLNNQRRITELGIKKSYSSIVASPSQVVNTATTIDHDGSELNNMSVSRIDDRERSPLVNSSGTRTSEPSLVSLNTMGNPTLSTLASSTPKRNVTVNRTADESKPRGGIRENPENIFIGVRRFRNARYYLSGIDPKSTKQGIHNYIESKGAKISHLILFKPRSSFARMTAKVNVRPEDADLLDDDDFWPPGVRCRRWLNARAWEERCMRRNEDAYEDWGEIDDDD</sequence>
<feature type="region of interest" description="Disordered" evidence="1">
    <location>
        <begin position="362"/>
        <end position="422"/>
    </location>
</feature>
<name>A0AA88XKF2_PINIB</name>
<comment type="caution">
    <text evidence="2">The sequence shown here is derived from an EMBL/GenBank/DDBJ whole genome shotgun (WGS) entry which is preliminary data.</text>
</comment>
<proteinExistence type="predicted"/>
<evidence type="ECO:0000256" key="1">
    <source>
        <dbReference type="SAM" id="MobiDB-lite"/>
    </source>
</evidence>
<feature type="compositionally biased region" description="Polar residues" evidence="1">
    <location>
        <begin position="369"/>
        <end position="409"/>
    </location>
</feature>
<evidence type="ECO:0000313" key="2">
    <source>
        <dbReference type="EMBL" id="KAK3087070.1"/>
    </source>
</evidence>
<dbReference type="Proteomes" id="UP001186944">
    <property type="component" value="Unassembled WGS sequence"/>
</dbReference>
<reference evidence="2" key="1">
    <citation type="submission" date="2019-08" db="EMBL/GenBank/DDBJ databases">
        <title>The improved chromosome-level genome for the pearl oyster Pinctada fucata martensii using PacBio sequencing and Hi-C.</title>
        <authorList>
            <person name="Zheng Z."/>
        </authorList>
    </citation>
    <scope>NUCLEOTIDE SEQUENCE</scope>
    <source>
        <strain evidence="2">ZZ-2019</strain>
        <tissue evidence="2">Adductor muscle</tissue>
    </source>
</reference>
<evidence type="ECO:0000313" key="3">
    <source>
        <dbReference type="Proteomes" id="UP001186944"/>
    </source>
</evidence>
<dbReference type="EMBL" id="VSWD01000011">
    <property type="protein sequence ID" value="KAK3087070.1"/>
    <property type="molecule type" value="Genomic_DNA"/>
</dbReference>
<protein>
    <submittedName>
        <fullName evidence="2">Uncharacterized protein</fullName>
    </submittedName>
</protein>
<dbReference type="AlphaFoldDB" id="A0AA88XKF2"/>